<protein>
    <submittedName>
        <fullName evidence="3">DUF882 domain-containing protein</fullName>
    </submittedName>
</protein>
<feature type="domain" description="Peptidase M15A C-terminal" evidence="2">
    <location>
        <begin position="66"/>
        <end position="149"/>
    </location>
</feature>
<name>A0A433XF66_9HYPH</name>
<comment type="caution">
    <text evidence="3">The sequence shown here is derived from an EMBL/GenBank/DDBJ whole genome shotgun (WGS) entry which is preliminary data.</text>
</comment>
<gene>
    <name evidence="3" type="ORF">EMQ25_05395</name>
</gene>
<dbReference type="Pfam" id="PF08291">
    <property type="entry name" value="Peptidase_M15_3"/>
    <property type="match status" value="1"/>
</dbReference>
<dbReference type="EMBL" id="RZNJ01000002">
    <property type="protein sequence ID" value="RUT32588.1"/>
    <property type="molecule type" value="Genomic_DNA"/>
</dbReference>
<dbReference type="Gene3D" id="3.30.1380.10">
    <property type="match status" value="1"/>
</dbReference>
<keyword evidence="1" id="KW-1133">Transmembrane helix</keyword>
<accession>A0A433XF66</accession>
<feature type="transmembrane region" description="Helical" evidence="1">
    <location>
        <begin position="12"/>
        <end position="37"/>
    </location>
</feature>
<evidence type="ECO:0000313" key="4">
    <source>
        <dbReference type="Proteomes" id="UP000281547"/>
    </source>
</evidence>
<dbReference type="InterPro" id="IPR009045">
    <property type="entry name" value="Zn_M74/Hedgehog-like"/>
</dbReference>
<sequence length="166" mass="18236">MHSSISLGAGKWLMKTIITAVIAAVTLAGCLPMALFAGAGDPYRNYKQHLGVYVAHDRVNTFCLTPKLRLAIWEFEGHFGKRIVMNSGFRDPFYNGSVNGAENSYHMKCMAADFFIPGVPKNQLIAFARRLDVVGGLGCYPGQRFIHIDVRDRPAGRRGPITFGGC</sequence>
<keyword evidence="1" id="KW-0472">Membrane</keyword>
<dbReference type="InterPro" id="IPR013230">
    <property type="entry name" value="Peptidase_M15A_C"/>
</dbReference>
<organism evidence="3 4">
    <name type="scientific">Arsenicitalea aurantiaca</name>
    <dbReference type="NCBI Taxonomy" id="1783274"/>
    <lineage>
        <taxon>Bacteria</taxon>
        <taxon>Pseudomonadati</taxon>
        <taxon>Pseudomonadota</taxon>
        <taxon>Alphaproteobacteria</taxon>
        <taxon>Hyphomicrobiales</taxon>
        <taxon>Devosiaceae</taxon>
        <taxon>Arsenicitalea</taxon>
    </lineage>
</organism>
<proteinExistence type="predicted"/>
<dbReference type="AlphaFoldDB" id="A0A433XF66"/>
<keyword evidence="1" id="KW-0812">Transmembrane</keyword>
<dbReference type="Proteomes" id="UP000281547">
    <property type="component" value="Unassembled WGS sequence"/>
</dbReference>
<evidence type="ECO:0000313" key="3">
    <source>
        <dbReference type="EMBL" id="RUT32588.1"/>
    </source>
</evidence>
<reference evidence="3 4" key="1">
    <citation type="journal article" date="2016" name="Int. J. Syst. Evol. Microbiol.">
        <title>Arsenicitalea aurantiaca gen. nov., sp. nov., a new member of the family Hyphomicrobiaceae, isolated from high-arsenic sediment.</title>
        <authorList>
            <person name="Mu Y."/>
            <person name="Zhou L."/>
            <person name="Zeng X.C."/>
            <person name="Liu L."/>
            <person name="Pan Y."/>
            <person name="Chen X."/>
            <person name="Wang J."/>
            <person name="Li S."/>
            <person name="Li W.J."/>
            <person name="Wang Y."/>
        </authorList>
    </citation>
    <scope>NUCLEOTIDE SEQUENCE [LARGE SCALE GENOMIC DNA]</scope>
    <source>
        <strain evidence="3 4">42-50</strain>
    </source>
</reference>
<keyword evidence="4" id="KW-1185">Reference proteome</keyword>
<evidence type="ECO:0000259" key="2">
    <source>
        <dbReference type="Pfam" id="PF08291"/>
    </source>
</evidence>
<evidence type="ECO:0000256" key="1">
    <source>
        <dbReference type="SAM" id="Phobius"/>
    </source>
</evidence>
<dbReference type="SUPFAM" id="SSF55166">
    <property type="entry name" value="Hedgehog/DD-peptidase"/>
    <property type="match status" value="1"/>
</dbReference>